<keyword evidence="3" id="KW-1185">Reference proteome</keyword>
<name>S6D3V8_9EURY</name>
<evidence type="ECO:0000313" key="3">
    <source>
        <dbReference type="Proteomes" id="UP000015381"/>
    </source>
</evidence>
<reference evidence="2 3" key="1">
    <citation type="journal article" date="2014" name="Environ. Microbiol.">
        <title>Halorhabdus tiamatea: proteogenomics and glycosidase activity measurements identify the first cultivated euryarchaeon from a deep-sea anoxic brine lake as potential polysaccharide degrader.</title>
        <authorList>
            <person name="Werner J."/>
            <person name="Ferrer M."/>
            <person name="Michel G."/>
            <person name="Mann A.J."/>
            <person name="Huang S."/>
            <person name="Juarez S."/>
            <person name="Ciordia S."/>
            <person name="Albar J.P."/>
            <person name="Alcaide M."/>
            <person name="La Cono V."/>
            <person name="Yakimov M.M."/>
            <person name="Antunes A."/>
            <person name="Taborda M."/>
            <person name="Da Costa M.S."/>
            <person name="Amann R.I."/>
            <person name="Gloeckner F.O."/>
            <person name="Golyshina O.V."/>
            <person name="Golyshin P.N."/>
            <person name="Teeling H."/>
        </authorList>
    </citation>
    <scope>NUCLEOTIDE SEQUENCE [LARGE SCALE GENOMIC DNA]</scope>
    <source>
        <strain evidence="3">SARL4B</strain>
    </source>
</reference>
<organism evidence="2 3">
    <name type="scientific">Halorhabdus tiamatea SARL4B</name>
    <dbReference type="NCBI Taxonomy" id="1033806"/>
    <lineage>
        <taxon>Archaea</taxon>
        <taxon>Methanobacteriati</taxon>
        <taxon>Methanobacteriota</taxon>
        <taxon>Stenosarchaea group</taxon>
        <taxon>Halobacteria</taxon>
        <taxon>Halobacteriales</taxon>
        <taxon>Haloarculaceae</taxon>
        <taxon>Halorhabdus</taxon>
    </lineage>
</organism>
<gene>
    <name evidence="2" type="ORF">HTIA_2482</name>
</gene>
<accession>S6D3V8</accession>
<evidence type="ECO:0000256" key="1">
    <source>
        <dbReference type="SAM" id="MobiDB-lite"/>
    </source>
</evidence>
<dbReference type="HOGENOM" id="CLU_3245278_0_0_2"/>
<feature type="region of interest" description="Disordered" evidence="1">
    <location>
        <begin position="22"/>
        <end position="42"/>
    </location>
</feature>
<dbReference type="EMBL" id="HF571520">
    <property type="protein sequence ID" value="CCQ34590.1"/>
    <property type="molecule type" value="Genomic_DNA"/>
</dbReference>
<proteinExistence type="predicted"/>
<evidence type="ECO:0000313" key="2">
    <source>
        <dbReference type="EMBL" id="CCQ34590.1"/>
    </source>
</evidence>
<dbReference type="KEGG" id="hti:HTIA_2482"/>
<dbReference type="AlphaFoldDB" id="S6D3V8"/>
<protein>
    <submittedName>
        <fullName evidence="2">Uncharacterized protein</fullName>
    </submittedName>
</protein>
<sequence length="42" mass="4659">MDGLSGHYPSIRRAAIKSLGRTRIALSRPSPTGRRIRQNVNV</sequence>
<dbReference type="Proteomes" id="UP000015381">
    <property type="component" value="Chromosome I"/>
</dbReference>